<gene>
    <name evidence="1" type="ORF">F7R25_03940</name>
</gene>
<organism evidence="1 2">
    <name type="scientific">Burkholderia stagnalis</name>
    <dbReference type="NCBI Taxonomy" id="1503054"/>
    <lineage>
        <taxon>Bacteria</taxon>
        <taxon>Pseudomonadati</taxon>
        <taxon>Pseudomonadota</taxon>
        <taxon>Betaproteobacteria</taxon>
        <taxon>Burkholderiales</taxon>
        <taxon>Burkholderiaceae</taxon>
        <taxon>Burkholderia</taxon>
        <taxon>Burkholderia cepacia complex</taxon>
    </lineage>
</organism>
<comment type="caution">
    <text evidence="1">The sequence shown here is derived from an EMBL/GenBank/DDBJ whole genome shotgun (WGS) entry which is preliminary data.</text>
</comment>
<accession>A0A6L3N2Z9</accession>
<dbReference type="EMBL" id="VZOK01000004">
    <property type="protein sequence ID" value="KAB0640656.1"/>
    <property type="molecule type" value="Genomic_DNA"/>
</dbReference>
<reference evidence="1 2" key="1">
    <citation type="submission" date="2019-09" db="EMBL/GenBank/DDBJ databases">
        <title>Draft genome sequences of 48 bacterial type strains from the CCUG.</title>
        <authorList>
            <person name="Tunovic T."/>
            <person name="Pineiro-Iglesias B."/>
            <person name="Unosson C."/>
            <person name="Inganas E."/>
            <person name="Ohlen M."/>
            <person name="Cardew S."/>
            <person name="Jensie-Markopoulos S."/>
            <person name="Salva-Serra F."/>
            <person name="Jaen-Luchoro D."/>
            <person name="Karlsson R."/>
            <person name="Svensson-Stadler L."/>
            <person name="Chun J."/>
            <person name="Moore E."/>
        </authorList>
    </citation>
    <scope>NUCLEOTIDE SEQUENCE [LARGE SCALE GENOMIC DNA]</scope>
    <source>
        <strain evidence="1 2">CCUG 65686</strain>
    </source>
</reference>
<dbReference type="Proteomes" id="UP000473470">
    <property type="component" value="Unassembled WGS sequence"/>
</dbReference>
<dbReference type="RefSeq" id="WP_150998380.1">
    <property type="nucleotide sequence ID" value="NZ_CABVPM010000001.1"/>
</dbReference>
<protein>
    <submittedName>
        <fullName evidence="1">Uncharacterized protein</fullName>
    </submittedName>
</protein>
<evidence type="ECO:0000313" key="2">
    <source>
        <dbReference type="Proteomes" id="UP000473470"/>
    </source>
</evidence>
<dbReference type="AlphaFoldDB" id="A0A6L3N2Z9"/>
<proteinExistence type="predicted"/>
<sequence length="86" mass="9997">MSLSLKTEIIKVVIKYLPDVPKVNYSKAKDKDYLQSVYVEAACDKLGIDYINMNRWDKIELHDFCHYAILNQYKNIAKAQKQAVEA</sequence>
<name>A0A6L3N2Z9_9BURK</name>
<evidence type="ECO:0000313" key="1">
    <source>
        <dbReference type="EMBL" id="KAB0640656.1"/>
    </source>
</evidence>